<reference evidence="2 3" key="1">
    <citation type="submission" date="2017-09" db="EMBL/GenBank/DDBJ databases">
        <title>Sequencing the genomes of two abundant thermophiles in Great Basin hot springs: Thermocrinis jamiesonii and novel Chloroflexi Thermoflexus hugenholtzii.</title>
        <authorList>
            <person name="Hedlund B."/>
        </authorList>
    </citation>
    <scope>NUCLEOTIDE SEQUENCE [LARGE SCALE GENOMIC DNA]</scope>
    <source>
        <strain evidence="2 3">G233</strain>
    </source>
</reference>
<dbReference type="EMBL" id="PDJQ01000001">
    <property type="protein sequence ID" value="PFG74396.1"/>
    <property type="molecule type" value="Genomic_DNA"/>
</dbReference>
<dbReference type="RefSeq" id="WP_098503787.1">
    <property type="nucleotide sequence ID" value="NZ_PDJQ01000001.1"/>
</dbReference>
<evidence type="ECO:0000313" key="2">
    <source>
        <dbReference type="EMBL" id="PFG74396.1"/>
    </source>
</evidence>
<keyword evidence="1" id="KW-0812">Transmembrane</keyword>
<gene>
    <name evidence="2" type="ORF">A9A59_1620</name>
</gene>
<feature type="transmembrane region" description="Helical" evidence="1">
    <location>
        <begin position="41"/>
        <end position="62"/>
    </location>
</feature>
<keyword evidence="3" id="KW-1185">Reference proteome</keyword>
<dbReference type="Pfam" id="PF09527">
    <property type="entry name" value="ATPase_gene1"/>
    <property type="match status" value="1"/>
</dbReference>
<keyword evidence="1" id="KW-0472">Membrane</keyword>
<evidence type="ECO:0000256" key="1">
    <source>
        <dbReference type="SAM" id="Phobius"/>
    </source>
</evidence>
<proteinExistence type="predicted"/>
<accession>A0A2A9HHG4</accession>
<comment type="caution">
    <text evidence="2">The sequence shown here is derived from an EMBL/GenBank/DDBJ whole genome shotgun (WGS) entry which is preliminary data.</text>
</comment>
<feature type="transmembrane region" description="Helical" evidence="1">
    <location>
        <begin position="6"/>
        <end position="29"/>
    </location>
</feature>
<evidence type="ECO:0000313" key="3">
    <source>
        <dbReference type="Proteomes" id="UP000223071"/>
    </source>
</evidence>
<sequence>MNRWLVPAASLLGAGWFFATAVILGVVIGRWADDRTGLEPTFTLIGIVIGLAVALIGGYRMLQPLMGRLGDEPPE</sequence>
<dbReference type="AlphaFoldDB" id="A0A2A9HHG4"/>
<keyword evidence="1" id="KW-1133">Transmembrane helix</keyword>
<dbReference type="InterPro" id="IPR032820">
    <property type="entry name" value="ATPase_put"/>
</dbReference>
<name>A0A2A9HHG4_TEPT2</name>
<organism evidence="2 3">
    <name type="scientific">Tepidiforma thermophila (strain KCTC 52669 / CGMCC 1.13589 / G233)</name>
    <dbReference type="NCBI Taxonomy" id="2761530"/>
    <lineage>
        <taxon>Bacteria</taxon>
        <taxon>Bacillati</taxon>
        <taxon>Chloroflexota</taxon>
        <taxon>Tepidiformia</taxon>
        <taxon>Tepidiformales</taxon>
        <taxon>Tepidiformaceae</taxon>
        <taxon>Tepidiforma</taxon>
    </lineage>
</organism>
<protein>
    <submittedName>
        <fullName evidence="2">Putative F0F1-ATPase subunit (Ca2+/Mg2+ transporter)</fullName>
    </submittedName>
</protein>
<dbReference type="Proteomes" id="UP000223071">
    <property type="component" value="Unassembled WGS sequence"/>
</dbReference>